<dbReference type="GO" id="GO:0004523">
    <property type="term" value="F:RNA-DNA hybrid ribonuclease activity"/>
    <property type="evidence" value="ECO:0007669"/>
    <property type="project" value="InterPro"/>
</dbReference>
<gene>
    <name evidence="2" type="ORF">PHAVU_003G148500g</name>
</gene>
<dbReference type="AlphaFoldDB" id="V7CBR4"/>
<reference evidence="3" key="1">
    <citation type="journal article" date="2014" name="Nat. Genet.">
        <title>A reference genome for common bean and genome-wide analysis of dual domestications.</title>
        <authorList>
            <person name="Schmutz J."/>
            <person name="McClean P.E."/>
            <person name="Mamidi S."/>
            <person name="Wu G.A."/>
            <person name="Cannon S.B."/>
            <person name="Grimwood J."/>
            <person name="Jenkins J."/>
            <person name="Shu S."/>
            <person name="Song Q."/>
            <person name="Chavarro C."/>
            <person name="Torres-Torres M."/>
            <person name="Geffroy V."/>
            <person name="Moghaddam S.M."/>
            <person name="Gao D."/>
            <person name="Abernathy B."/>
            <person name="Barry K."/>
            <person name="Blair M."/>
            <person name="Brick M.A."/>
            <person name="Chovatia M."/>
            <person name="Gepts P."/>
            <person name="Goodstein D.M."/>
            <person name="Gonzales M."/>
            <person name="Hellsten U."/>
            <person name="Hyten D.L."/>
            <person name="Jia G."/>
            <person name="Kelly J.D."/>
            <person name="Kudrna D."/>
            <person name="Lee R."/>
            <person name="Richard M.M."/>
            <person name="Miklas P.N."/>
            <person name="Osorno J.M."/>
            <person name="Rodrigues J."/>
            <person name="Thareau V."/>
            <person name="Urrea C.A."/>
            <person name="Wang M."/>
            <person name="Yu Y."/>
            <person name="Zhang M."/>
            <person name="Wing R.A."/>
            <person name="Cregan P.B."/>
            <person name="Rokhsar D.S."/>
            <person name="Jackson S.A."/>
        </authorList>
    </citation>
    <scope>NUCLEOTIDE SEQUENCE [LARGE SCALE GENOMIC DNA]</scope>
    <source>
        <strain evidence="3">cv. G19833</strain>
    </source>
</reference>
<organism evidence="2 3">
    <name type="scientific">Phaseolus vulgaris</name>
    <name type="common">Kidney bean</name>
    <name type="synonym">French bean</name>
    <dbReference type="NCBI Taxonomy" id="3885"/>
    <lineage>
        <taxon>Eukaryota</taxon>
        <taxon>Viridiplantae</taxon>
        <taxon>Streptophyta</taxon>
        <taxon>Embryophyta</taxon>
        <taxon>Tracheophyta</taxon>
        <taxon>Spermatophyta</taxon>
        <taxon>Magnoliopsida</taxon>
        <taxon>eudicotyledons</taxon>
        <taxon>Gunneridae</taxon>
        <taxon>Pentapetalae</taxon>
        <taxon>rosids</taxon>
        <taxon>fabids</taxon>
        <taxon>Fabales</taxon>
        <taxon>Fabaceae</taxon>
        <taxon>Papilionoideae</taxon>
        <taxon>50 kb inversion clade</taxon>
        <taxon>NPAAA clade</taxon>
        <taxon>indigoferoid/millettioid clade</taxon>
        <taxon>Phaseoleae</taxon>
        <taxon>Phaseolus</taxon>
    </lineage>
</organism>
<dbReference type="Proteomes" id="UP000000226">
    <property type="component" value="Chromosome 3"/>
</dbReference>
<sequence>ISEVPLFQSLHNNKKIWVMRKMVYSLKSDYRFFKNNILDANHLKMDGNWMINWKLKVPHYGANDVIQRARQALKDWSVAKRINVNTHIAAKGHNVDAIFHVQMKKTGLGFCIRDDIGSFVEDIELIKCFKMGCTFQLTNAIFMLNCKKMVDRLKHLSLEYSEAIISDYSHILSQFPHFQVKFNKKETNAVAHVLAARPATSNANPYNNNQRNILIFL</sequence>
<dbReference type="OrthoDB" id="1428651at2759"/>
<dbReference type="InterPro" id="IPR002156">
    <property type="entry name" value="RNaseH_domain"/>
</dbReference>
<protein>
    <recommendedName>
        <fullName evidence="1">RNase H type-1 domain-containing protein</fullName>
    </recommendedName>
</protein>
<accession>V7CBR4</accession>
<evidence type="ECO:0000313" key="3">
    <source>
        <dbReference type="Proteomes" id="UP000000226"/>
    </source>
</evidence>
<name>V7CBR4_PHAVU</name>
<dbReference type="SMR" id="V7CBR4"/>
<feature type="domain" description="RNase H type-1" evidence="1">
    <location>
        <begin position="138"/>
        <end position="196"/>
    </location>
</feature>
<evidence type="ECO:0000313" key="2">
    <source>
        <dbReference type="EMBL" id="ESW26788.1"/>
    </source>
</evidence>
<dbReference type="EMBL" id="CM002290">
    <property type="protein sequence ID" value="ESW26788.1"/>
    <property type="molecule type" value="Genomic_DNA"/>
</dbReference>
<keyword evidence="3" id="KW-1185">Reference proteome</keyword>
<dbReference type="Pfam" id="PF13456">
    <property type="entry name" value="RVT_3"/>
    <property type="match status" value="1"/>
</dbReference>
<proteinExistence type="predicted"/>
<dbReference type="Gramene" id="ESW26788">
    <property type="protein sequence ID" value="ESW26788"/>
    <property type="gene ID" value="PHAVU_003G148500g"/>
</dbReference>
<dbReference type="GO" id="GO:0003676">
    <property type="term" value="F:nucleic acid binding"/>
    <property type="evidence" value="ECO:0007669"/>
    <property type="project" value="InterPro"/>
</dbReference>
<evidence type="ECO:0000259" key="1">
    <source>
        <dbReference type="Pfam" id="PF13456"/>
    </source>
</evidence>
<feature type="non-terminal residue" evidence="2">
    <location>
        <position position="1"/>
    </location>
</feature>